<organism evidence="9 10">
    <name type="scientific">Bacillus salipaludis</name>
    <dbReference type="NCBI Taxonomy" id="2547811"/>
    <lineage>
        <taxon>Bacteria</taxon>
        <taxon>Bacillati</taxon>
        <taxon>Bacillota</taxon>
        <taxon>Bacilli</taxon>
        <taxon>Bacillales</taxon>
        <taxon>Bacillaceae</taxon>
        <taxon>Bacillus</taxon>
    </lineage>
</organism>
<dbReference type="CDD" id="cd17319">
    <property type="entry name" value="MFS_ExuT_GudP_like"/>
    <property type="match status" value="1"/>
</dbReference>
<gene>
    <name evidence="9" type="ORF">E2K98_19810</name>
    <name evidence="8" type="ORF">RCG21_17580</name>
</gene>
<dbReference type="Proteomes" id="UP001178888">
    <property type="component" value="Unassembled WGS sequence"/>
</dbReference>
<reference evidence="9 10" key="1">
    <citation type="submission" date="2019-03" db="EMBL/GenBank/DDBJ databases">
        <title>Bacillus niacini sp. nov. a Nicotinate-Metabolizing Mesophile Isolated from Soil.</title>
        <authorList>
            <person name="Zhang G."/>
        </authorList>
    </citation>
    <scope>NUCLEOTIDE SEQUENCE [LARGE SCALE GENOMIC DNA]</scope>
    <source>
        <strain evidence="9 10">WN066</strain>
    </source>
</reference>
<feature type="transmembrane region" description="Helical" evidence="6">
    <location>
        <begin position="362"/>
        <end position="383"/>
    </location>
</feature>
<dbReference type="PROSITE" id="PS50850">
    <property type="entry name" value="MFS"/>
    <property type="match status" value="1"/>
</dbReference>
<dbReference type="EMBL" id="JAVGVR010000001">
    <property type="protein sequence ID" value="MDQ6598145.1"/>
    <property type="molecule type" value="Genomic_DNA"/>
</dbReference>
<feature type="transmembrane region" description="Helical" evidence="6">
    <location>
        <begin position="326"/>
        <end position="350"/>
    </location>
</feature>
<feature type="transmembrane region" description="Helical" evidence="6">
    <location>
        <begin position="229"/>
        <end position="250"/>
    </location>
</feature>
<keyword evidence="4 6" id="KW-1133">Transmembrane helix</keyword>
<feature type="transmembrane region" description="Helical" evidence="6">
    <location>
        <begin position="270"/>
        <end position="291"/>
    </location>
</feature>
<proteinExistence type="predicted"/>
<evidence type="ECO:0000313" key="9">
    <source>
        <dbReference type="EMBL" id="TDK59469.1"/>
    </source>
</evidence>
<dbReference type="GO" id="GO:0005886">
    <property type="term" value="C:plasma membrane"/>
    <property type="evidence" value="ECO:0007669"/>
    <property type="project" value="UniProtKB-SubCell"/>
</dbReference>
<evidence type="ECO:0000256" key="5">
    <source>
        <dbReference type="ARBA" id="ARBA00023136"/>
    </source>
</evidence>
<protein>
    <submittedName>
        <fullName evidence="9">MFS transporter</fullName>
    </submittedName>
</protein>
<feature type="transmembrane region" description="Helical" evidence="6">
    <location>
        <begin position="133"/>
        <end position="154"/>
    </location>
</feature>
<evidence type="ECO:0000256" key="4">
    <source>
        <dbReference type="ARBA" id="ARBA00022989"/>
    </source>
</evidence>
<dbReference type="Gene3D" id="1.20.1250.20">
    <property type="entry name" value="MFS general substrate transporter like domains"/>
    <property type="match status" value="2"/>
</dbReference>
<dbReference type="PANTHER" id="PTHR11662:SF399">
    <property type="entry name" value="FI19708P1-RELATED"/>
    <property type="match status" value="1"/>
</dbReference>
<evidence type="ECO:0000313" key="11">
    <source>
        <dbReference type="Proteomes" id="UP001178888"/>
    </source>
</evidence>
<feature type="transmembrane region" description="Helical" evidence="6">
    <location>
        <begin position="166"/>
        <end position="184"/>
    </location>
</feature>
<evidence type="ECO:0000259" key="7">
    <source>
        <dbReference type="PROSITE" id="PS50850"/>
    </source>
</evidence>
<dbReference type="Proteomes" id="UP000295132">
    <property type="component" value="Unassembled WGS sequence"/>
</dbReference>
<keyword evidence="3 6" id="KW-0812">Transmembrane</keyword>
<feature type="transmembrane region" description="Helical" evidence="6">
    <location>
        <begin position="6"/>
        <end position="22"/>
    </location>
</feature>
<feature type="transmembrane region" description="Helical" evidence="6">
    <location>
        <begin position="43"/>
        <end position="62"/>
    </location>
</feature>
<evidence type="ECO:0000313" key="10">
    <source>
        <dbReference type="Proteomes" id="UP000295132"/>
    </source>
</evidence>
<dbReference type="Pfam" id="PF07690">
    <property type="entry name" value="MFS_1"/>
    <property type="match status" value="1"/>
</dbReference>
<feature type="transmembrane region" description="Helical" evidence="6">
    <location>
        <begin position="82"/>
        <end position="106"/>
    </location>
</feature>
<keyword evidence="11" id="KW-1185">Reference proteome</keyword>
<dbReference type="SUPFAM" id="SSF103473">
    <property type="entry name" value="MFS general substrate transporter"/>
    <property type="match status" value="1"/>
</dbReference>
<reference evidence="8" key="2">
    <citation type="submission" date="2023-08" db="EMBL/GenBank/DDBJ databases">
        <title>Nitrogen cycling bacteria in agricultural field soils.</title>
        <authorList>
            <person name="Jang J."/>
        </authorList>
    </citation>
    <scope>NUCLEOTIDE SEQUENCE</scope>
    <source>
        <strain evidence="8">PS3-36</strain>
    </source>
</reference>
<evidence type="ECO:0000256" key="6">
    <source>
        <dbReference type="SAM" id="Phobius"/>
    </source>
</evidence>
<name>A0A4R5VPM1_9BACI</name>
<dbReference type="EMBL" id="SMYO01000009">
    <property type="protein sequence ID" value="TDK59469.1"/>
    <property type="molecule type" value="Genomic_DNA"/>
</dbReference>
<dbReference type="GO" id="GO:0022857">
    <property type="term" value="F:transmembrane transporter activity"/>
    <property type="evidence" value="ECO:0007669"/>
    <property type="project" value="InterPro"/>
</dbReference>
<dbReference type="InterPro" id="IPR036259">
    <property type="entry name" value="MFS_trans_sf"/>
</dbReference>
<keyword evidence="5 6" id="KW-0472">Membrane</keyword>
<dbReference type="InterPro" id="IPR050382">
    <property type="entry name" value="MFS_Na/Anion_cotransporter"/>
</dbReference>
<comment type="caution">
    <text evidence="9">The sequence shown here is derived from an EMBL/GenBank/DDBJ whole genome shotgun (WGS) entry which is preliminary data.</text>
</comment>
<feature type="transmembrane region" description="Helical" evidence="6">
    <location>
        <begin position="303"/>
        <end position="320"/>
    </location>
</feature>
<feature type="transmembrane region" description="Helical" evidence="6">
    <location>
        <begin position="389"/>
        <end position="410"/>
    </location>
</feature>
<feature type="domain" description="Major facilitator superfamily (MFS) profile" evidence="7">
    <location>
        <begin position="9"/>
        <end position="415"/>
    </location>
</feature>
<keyword evidence="2" id="KW-0813">Transport</keyword>
<evidence type="ECO:0000313" key="8">
    <source>
        <dbReference type="EMBL" id="MDQ6598145.1"/>
    </source>
</evidence>
<evidence type="ECO:0000256" key="2">
    <source>
        <dbReference type="ARBA" id="ARBA00022448"/>
    </source>
</evidence>
<comment type="subcellular location">
    <subcellularLocation>
        <location evidence="1">Cell membrane</location>
        <topology evidence="1">Multi-pass membrane protein</topology>
    </subcellularLocation>
</comment>
<accession>A0A4R5VPM1</accession>
<dbReference type="AlphaFoldDB" id="A0A4R5VPM1"/>
<evidence type="ECO:0000256" key="1">
    <source>
        <dbReference type="ARBA" id="ARBA00004651"/>
    </source>
</evidence>
<dbReference type="RefSeq" id="WP_133337139.1">
    <property type="nucleotide sequence ID" value="NZ_JAVGVR010000001.1"/>
</dbReference>
<sequence>MKGKFRWVIVSIIALTILINYLDRSALGFANGAITKQFNINNAEWGLIGSAFSIGYLILSFVGSPIIDKIGVKKALSLSAGLWSVFSILTAFMGSFVSLFLVRVLLGGSEGPAFPAVSRGISRWLPGKERGKALGMIVGFGVPFSLMIGGPIITQLMESLGWKSPFVILGALGLILVGIWLWLFKDSPIGYHRVSPQEQEYIKSGLVEEETTEHVKKVEWKKIFTNKNLLISAFGYFSWGFMFWGFMYWLPGILSQVYHLNIVKVGFFTVLPWAVGTVATIAGGLIADQLYRRKPGIRSRFNLIGICLLLSGASLIPIMFNPSLYGAITFISLGVGFGMVTGSIWWIVAIDSAPDQPAAASGFLNAAFALAGIVAPTAMGVAIQITGSFSAGFGVMIVLALLSSIGFLFFTKEKQGTISEEQRIKTIVH</sequence>
<dbReference type="InterPro" id="IPR011701">
    <property type="entry name" value="MFS"/>
</dbReference>
<evidence type="ECO:0000256" key="3">
    <source>
        <dbReference type="ARBA" id="ARBA00022692"/>
    </source>
</evidence>
<dbReference type="InterPro" id="IPR020846">
    <property type="entry name" value="MFS_dom"/>
</dbReference>
<dbReference type="PANTHER" id="PTHR11662">
    <property type="entry name" value="SOLUTE CARRIER FAMILY 17"/>
    <property type="match status" value="1"/>
</dbReference>